<name>A0A2N7JNS7_VIBSP</name>
<sequence length="74" mass="8390">MSELHKKAEALVLCAIADDTCNHCEGGQEVGSFLLGLIREDKKRQCKTAYLRRWKAKIMRVVASNDRGVLETKR</sequence>
<accession>A0A2N7JNS7</accession>
<dbReference type="EMBL" id="MCZF01000255">
    <property type="protein sequence ID" value="PMM43968.1"/>
    <property type="molecule type" value="Genomic_DNA"/>
</dbReference>
<dbReference type="AlphaFoldDB" id="A0A2N7JNS7"/>
<organism evidence="1 2">
    <name type="scientific">Vibrio splendidus</name>
    <dbReference type="NCBI Taxonomy" id="29497"/>
    <lineage>
        <taxon>Bacteria</taxon>
        <taxon>Pseudomonadati</taxon>
        <taxon>Pseudomonadota</taxon>
        <taxon>Gammaproteobacteria</taxon>
        <taxon>Vibrionales</taxon>
        <taxon>Vibrionaceae</taxon>
        <taxon>Vibrio</taxon>
    </lineage>
</organism>
<protein>
    <submittedName>
        <fullName evidence="1">Uncharacterized protein</fullName>
    </submittedName>
</protein>
<dbReference type="RefSeq" id="WP_198595285.1">
    <property type="nucleotide sequence ID" value="NZ_MCZF01000255.1"/>
</dbReference>
<evidence type="ECO:0000313" key="2">
    <source>
        <dbReference type="Proteomes" id="UP000235533"/>
    </source>
</evidence>
<reference evidence="2" key="1">
    <citation type="submission" date="2016-07" db="EMBL/GenBank/DDBJ databases">
        <title>Nontailed viruses are major unrecognized killers of bacteria in the ocean.</title>
        <authorList>
            <person name="Kauffman K."/>
            <person name="Hussain F."/>
            <person name="Yang J."/>
            <person name="Arevalo P."/>
            <person name="Brown J."/>
            <person name="Cutler M."/>
            <person name="Kelly L."/>
            <person name="Polz M.F."/>
        </authorList>
    </citation>
    <scope>NUCLEOTIDE SEQUENCE [LARGE SCALE GENOMIC DNA]</scope>
    <source>
        <strain evidence="2">10N.261.48.B5</strain>
    </source>
</reference>
<dbReference type="Proteomes" id="UP000235533">
    <property type="component" value="Unassembled WGS sequence"/>
</dbReference>
<evidence type="ECO:0000313" key="1">
    <source>
        <dbReference type="EMBL" id="PMM43968.1"/>
    </source>
</evidence>
<proteinExistence type="predicted"/>
<gene>
    <name evidence="1" type="ORF">BCT54_05620</name>
</gene>
<comment type="caution">
    <text evidence="1">The sequence shown here is derived from an EMBL/GenBank/DDBJ whole genome shotgun (WGS) entry which is preliminary data.</text>
</comment>